<sequence length="409" mass="43678">MIDAFRAAFQELIDASVAGDVHRMGPAVREANELASRVPVEEREIALDALAPIFAGHYLAPGLAADLMVVAGALVEKGTRAGETGVEVLRQLRETGRSAGVFYHAWERTGGGTPPDPDEVSAADEQRVAQVLGEEAPAATRGWWTARRYGLAARTMLWDADVRAALREDDDMRADLLAVAGRLGEVLSEYAEITTLLRMAEVASALVLDRDSRRGFHVSFDGIADNAQLHLLLANALVGSTGQNLAGQRPRPEWVAAFTDGDNDAYTPLQGWWTLRAADGSRISHEGCPADIPATAGQRVVVLEQPPDRRTWRSGRRYAHLAGRLWVDDELSGDHLAAWWRHIDGPEAEPVAAATPVEAAAAAPTAAAPVAVPASPTPQRSEEPGTPPGAGLLPRLPPGVADSAGWRSR</sequence>
<comment type="caution">
    <text evidence="2">The sequence shown here is derived from an EMBL/GenBank/DDBJ whole genome shotgun (WGS) entry which is preliminary data.</text>
</comment>
<dbReference type="EMBL" id="BAABDD010000046">
    <property type="protein sequence ID" value="GAA3765294.1"/>
    <property type="molecule type" value="Genomic_DNA"/>
</dbReference>
<reference evidence="3" key="1">
    <citation type="journal article" date="2019" name="Int. J. Syst. Evol. Microbiol.">
        <title>The Global Catalogue of Microorganisms (GCM) 10K type strain sequencing project: providing services to taxonomists for standard genome sequencing and annotation.</title>
        <authorList>
            <consortium name="The Broad Institute Genomics Platform"/>
            <consortium name="The Broad Institute Genome Sequencing Center for Infectious Disease"/>
            <person name="Wu L."/>
            <person name="Ma J."/>
        </authorList>
    </citation>
    <scope>NUCLEOTIDE SEQUENCE [LARGE SCALE GENOMIC DNA]</scope>
    <source>
        <strain evidence="3">JCM 17137</strain>
    </source>
</reference>
<accession>A0ABP7GIW5</accession>
<name>A0ABP7GIW5_9ACTN</name>
<dbReference type="Proteomes" id="UP001500908">
    <property type="component" value="Unassembled WGS sequence"/>
</dbReference>
<feature type="region of interest" description="Disordered" evidence="1">
    <location>
        <begin position="359"/>
        <end position="409"/>
    </location>
</feature>
<protein>
    <recommendedName>
        <fullName evidence="4">DUF222 domain-containing protein</fullName>
    </recommendedName>
</protein>
<gene>
    <name evidence="2" type="ORF">GCM10022402_48230</name>
</gene>
<evidence type="ECO:0000313" key="3">
    <source>
        <dbReference type="Proteomes" id="UP001500908"/>
    </source>
</evidence>
<proteinExistence type="predicted"/>
<evidence type="ECO:0000256" key="1">
    <source>
        <dbReference type="SAM" id="MobiDB-lite"/>
    </source>
</evidence>
<evidence type="ECO:0008006" key="4">
    <source>
        <dbReference type="Google" id="ProtNLM"/>
    </source>
</evidence>
<keyword evidence="3" id="KW-1185">Reference proteome</keyword>
<feature type="compositionally biased region" description="Low complexity" evidence="1">
    <location>
        <begin position="359"/>
        <end position="378"/>
    </location>
</feature>
<dbReference type="RefSeq" id="WP_344977034.1">
    <property type="nucleotide sequence ID" value="NZ_BAABDD010000046.1"/>
</dbReference>
<evidence type="ECO:0000313" key="2">
    <source>
        <dbReference type="EMBL" id="GAA3765294.1"/>
    </source>
</evidence>
<organism evidence="2 3">
    <name type="scientific">Salinactinospora qingdaonensis</name>
    <dbReference type="NCBI Taxonomy" id="702744"/>
    <lineage>
        <taxon>Bacteria</taxon>
        <taxon>Bacillati</taxon>
        <taxon>Actinomycetota</taxon>
        <taxon>Actinomycetes</taxon>
        <taxon>Streptosporangiales</taxon>
        <taxon>Nocardiopsidaceae</taxon>
        <taxon>Salinactinospora</taxon>
    </lineage>
</organism>